<dbReference type="SUPFAM" id="SSF52833">
    <property type="entry name" value="Thioredoxin-like"/>
    <property type="match status" value="1"/>
</dbReference>
<dbReference type="GO" id="GO:0016491">
    <property type="term" value="F:oxidoreductase activity"/>
    <property type="evidence" value="ECO:0007669"/>
    <property type="project" value="InterPro"/>
</dbReference>
<accession>A0A4R9AR47</accession>
<proteinExistence type="predicted"/>
<dbReference type="Gene3D" id="3.40.30.10">
    <property type="entry name" value="Glutaredoxin"/>
    <property type="match status" value="1"/>
</dbReference>
<evidence type="ECO:0000259" key="1">
    <source>
        <dbReference type="Pfam" id="PF01323"/>
    </source>
</evidence>
<reference evidence="2 3" key="1">
    <citation type="submission" date="2019-03" db="EMBL/GenBank/DDBJ databases">
        <title>Genomics of glacier-inhabiting Cryobacterium strains.</title>
        <authorList>
            <person name="Liu Q."/>
            <person name="Xin Y.-H."/>
        </authorList>
    </citation>
    <scope>NUCLEOTIDE SEQUENCE [LARGE SCALE GENOMIC DNA]</scope>
    <source>
        <strain evidence="2 3">Hz16</strain>
    </source>
</reference>
<protein>
    <submittedName>
        <fullName evidence="2">DsbA family oxidoreductase</fullName>
    </submittedName>
</protein>
<name>A0A4R9AR47_9MICO</name>
<organism evidence="2 3">
    <name type="scientific">Cryobacterium gelidum</name>
    <dbReference type="NCBI Taxonomy" id="1259164"/>
    <lineage>
        <taxon>Bacteria</taxon>
        <taxon>Bacillati</taxon>
        <taxon>Actinomycetota</taxon>
        <taxon>Actinomycetes</taxon>
        <taxon>Micrococcales</taxon>
        <taxon>Microbacteriaceae</taxon>
        <taxon>Cryobacterium</taxon>
    </lineage>
</organism>
<gene>
    <name evidence="2" type="ORF">E3T50_13835</name>
</gene>
<evidence type="ECO:0000313" key="2">
    <source>
        <dbReference type="EMBL" id="TFD68237.1"/>
    </source>
</evidence>
<sequence length="268" mass="29282">MAARLTLPRPERTLHVFPGGNTTVWSPVQLSVTDTSTTESTNAAAPASTGTDPIKVDIWSDVQCPWCYIGKRKFEAGVAQFDGAVEVEYHSFELAPDTPVDYDGTPSEYLSQAKGMSLAQVAEMLERVTGIAESVGLHYDYDSVHQTNTVISHELLHYAKAHGRQLDMKERLLKAYFIDGRHIGRIEDLADLAAEIGLDRADVVQALTAHDFLADVKADVAQAHEYGIQGVPFFVIDGKYGISGAQDPATFTQALNQILTEKSEEKTA</sequence>
<dbReference type="CDD" id="cd03024">
    <property type="entry name" value="DsbA_FrnE"/>
    <property type="match status" value="1"/>
</dbReference>
<comment type="caution">
    <text evidence="2">The sequence shown here is derived from an EMBL/GenBank/DDBJ whole genome shotgun (WGS) entry which is preliminary data.</text>
</comment>
<dbReference type="AlphaFoldDB" id="A0A4R9AR47"/>
<dbReference type="Pfam" id="PF01323">
    <property type="entry name" value="DSBA"/>
    <property type="match status" value="1"/>
</dbReference>
<feature type="domain" description="DSBA-like thioredoxin" evidence="1">
    <location>
        <begin position="56"/>
        <end position="255"/>
    </location>
</feature>
<dbReference type="InterPro" id="IPR001853">
    <property type="entry name" value="DSBA-like_thioredoxin_dom"/>
</dbReference>
<dbReference type="Proteomes" id="UP000297983">
    <property type="component" value="Unassembled WGS sequence"/>
</dbReference>
<dbReference type="PANTHER" id="PTHR13887">
    <property type="entry name" value="GLUTATHIONE S-TRANSFERASE KAPPA"/>
    <property type="match status" value="1"/>
</dbReference>
<keyword evidence="3" id="KW-1185">Reference proteome</keyword>
<evidence type="ECO:0000313" key="3">
    <source>
        <dbReference type="Proteomes" id="UP000297983"/>
    </source>
</evidence>
<dbReference type="PANTHER" id="PTHR13887:SF41">
    <property type="entry name" value="THIOREDOXIN SUPERFAMILY PROTEIN"/>
    <property type="match status" value="1"/>
</dbReference>
<dbReference type="EMBL" id="SOHL01000027">
    <property type="protein sequence ID" value="TFD68237.1"/>
    <property type="molecule type" value="Genomic_DNA"/>
</dbReference>
<dbReference type="InterPro" id="IPR036249">
    <property type="entry name" value="Thioredoxin-like_sf"/>
</dbReference>